<dbReference type="InterPro" id="IPR011009">
    <property type="entry name" value="Kinase-like_dom_sf"/>
</dbReference>
<feature type="region of interest" description="Disordered" evidence="1">
    <location>
        <begin position="399"/>
        <end position="434"/>
    </location>
</feature>
<dbReference type="Pfam" id="PF17667">
    <property type="entry name" value="Pkinase_fungal"/>
    <property type="match status" value="1"/>
</dbReference>
<evidence type="ECO:0000313" key="4">
    <source>
        <dbReference type="Proteomes" id="UP000663853"/>
    </source>
</evidence>
<dbReference type="GO" id="GO:0004672">
    <property type="term" value="F:protein kinase activity"/>
    <property type="evidence" value="ECO:0007669"/>
    <property type="project" value="InterPro"/>
</dbReference>
<name>A0A8H3DQJ9_9AGAM</name>
<protein>
    <recommendedName>
        <fullName evidence="2">Fungal-type protein kinase domain-containing protein</fullName>
    </recommendedName>
</protein>
<dbReference type="Gene3D" id="1.10.510.10">
    <property type="entry name" value="Transferase(Phosphotransferase) domain 1"/>
    <property type="match status" value="1"/>
</dbReference>
<dbReference type="InterPro" id="IPR040976">
    <property type="entry name" value="Pkinase_fungal"/>
</dbReference>
<dbReference type="EMBL" id="CAJMXA010004101">
    <property type="protein sequence ID" value="CAE6534567.1"/>
    <property type="molecule type" value="Genomic_DNA"/>
</dbReference>
<evidence type="ECO:0000313" key="3">
    <source>
        <dbReference type="EMBL" id="CAE6534567.1"/>
    </source>
</evidence>
<dbReference type="Proteomes" id="UP000663853">
    <property type="component" value="Unassembled WGS sequence"/>
</dbReference>
<dbReference type="AlphaFoldDB" id="A0A8H3DQJ9"/>
<proteinExistence type="predicted"/>
<dbReference type="PANTHER" id="PTHR38248">
    <property type="entry name" value="FUNK1 6"/>
    <property type="match status" value="1"/>
</dbReference>
<dbReference type="SUPFAM" id="SSF56112">
    <property type="entry name" value="Protein kinase-like (PK-like)"/>
    <property type="match status" value="1"/>
</dbReference>
<sequence length="736" mass="83777">MVVVNGDSPTRPKYAHAIDYRSIRVVDSRKPLTKDIPVVSEVSLDSLIHMVLRDVPTKKLNKVCDKLSGAGCIIRADSDHPRWNCFPLSPRAAKKPEARVFQSLEAIAKDIIKHSGISQPIVHLKVAGEITPLSNRRNTSRPDGFFRMGSVESEPVRWADIIMPMEFKNESSRTNQTDDFEKVLWSMHHIMRNDPRRKYVHGLTCENTEMRLWFHDRSDVVASRKFDINKDWKSLVKIILSMLLATPVELGYDPTVQAVTLNDGTSEPSYDITIHNVEEDTKNVYRTVGILSDVGADSMVCRATRVWTVQKLVDGVPDGHLYALKDIWVHEDRVPEHEILREIRKEQPKYTEYFLTPLDHGFVPLDPNAPQIANSTHKPLGHRRDLDLTGESLCICIAPSHRSPDNQETPGTPRDSVGHSADIPNGPSGGAIPFRLSKHARHHYRIVFKEIGKPVHGLRNFTDVFIAIRGGWEGLHAMHLCGYVHRDVSSGNILLVEPHGNKRGVIMDLEYAKKMDDMNEPHDVKTGTAAFMATEVASAEHHRLGLLRTPCLGDLPPVFQPLSSEPPQLPPFRHNPLHDMESVWWLCVWMMFYLSHSKGKSWEQLQNYYGIFDSQATKKYFSELIKFKQLTSHLSETPAFVSTIYPWLVMLNRFYSDCYEQQSFSANPPAILQVDDKTTDLSYEYGCSALRALEEGSEPLPECITLYARRKKETKQKRLVFDGVHMPPPKKRRTQQ</sequence>
<evidence type="ECO:0000259" key="2">
    <source>
        <dbReference type="Pfam" id="PF17667"/>
    </source>
</evidence>
<accession>A0A8H3DQJ9</accession>
<reference evidence="3" key="1">
    <citation type="submission" date="2021-01" db="EMBL/GenBank/DDBJ databases">
        <authorList>
            <person name="Kaushik A."/>
        </authorList>
    </citation>
    <scope>NUCLEOTIDE SEQUENCE</scope>
    <source>
        <strain evidence="3">AG6-10EEA</strain>
    </source>
</reference>
<dbReference type="PROSITE" id="PS00109">
    <property type="entry name" value="PROTEIN_KINASE_TYR"/>
    <property type="match status" value="1"/>
</dbReference>
<organism evidence="3 4">
    <name type="scientific">Rhizoctonia solani</name>
    <dbReference type="NCBI Taxonomy" id="456999"/>
    <lineage>
        <taxon>Eukaryota</taxon>
        <taxon>Fungi</taxon>
        <taxon>Dikarya</taxon>
        <taxon>Basidiomycota</taxon>
        <taxon>Agaricomycotina</taxon>
        <taxon>Agaricomycetes</taxon>
        <taxon>Cantharellales</taxon>
        <taxon>Ceratobasidiaceae</taxon>
        <taxon>Rhizoctonia</taxon>
    </lineage>
</organism>
<dbReference type="InterPro" id="IPR008266">
    <property type="entry name" value="Tyr_kinase_AS"/>
</dbReference>
<evidence type="ECO:0000256" key="1">
    <source>
        <dbReference type="SAM" id="MobiDB-lite"/>
    </source>
</evidence>
<comment type="caution">
    <text evidence="3">The sequence shown here is derived from an EMBL/GenBank/DDBJ whole genome shotgun (WGS) entry which is preliminary data.</text>
</comment>
<dbReference type="PANTHER" id="PTHR38248:SF2">
    <property type="entry name" value="FUNK1 11"/>
    <property type="match status" value="1"/>
</dbReference>
<gene>
    <name evidence="3" type="ORF">RDB_LOCUS175177</name>
</gene>
<feature type="domain" description="Fungal-type protein kinase" evidence="2">
    <location>
        <begin position="151"/>
        <end position="590"/>
    </location>
</feature>